<reference evidence="21" key="1">
    <citation type="submission" date="2020-04" db="EMBL/GenBank/DDBJ databases">
        <authorList>
            <person name="Alioto T."/>
            <person name="Alioto T."/>
            <person name="Gomez Garrido J."/>
        </authorList>
    </citation>
    <scope>NUCLEOTIDE SEQUENCE</scope>
    <source>
        <strain evidence="21">A484AB</strain>
    </source>
</reference>
<evidence type="ECO:0000256" key="5">
    <source>
        <dbReference type="ARBA" id="ARBA00010185"/>
    </source>
</evidence>
<name>A0A6S7LNY0_PARCT</name>
<comment type="subcellular location">
    <subcellularLocation>
        <location evidence="2">Membrane</location>
        <topology evidence="2">Multi-pass membrane protein</topology>
    </subcellularLocation>
</comment>
<evidence type="ECO:0000256" key="20">
    <source>
        <dbReference type="SAM" id="Phobius"/>
    </source>
</evidence>
<organism evidence="21 22">
    <name type="scientific">Paramuricea clavata</name>
    <name type="common">Red gorgonian</name>
    <name type="synonym">Violescent sea-whip</name>
    <dbReference type="NCBI Taxonomy" id="317549"/>
    <lineage>
        <taxon>Eukaryota</taxon>
        <taxon>Metazoa</taxon>
        <taxon>Cnidaria</taxon>
        <taxon>Anthozoa</taxon>
        <taxon>Octocorallia</taxon>
        <taxon>Malacalcyonacea</taxon>
        <taxon>Plexauridae</taxon>
        <taxon>Paramuricea</taxon>
    </lineage>
</organism>
<evidence type="ECO:0000256" key="13">
    <source>
        <dbReference type="ARBA" id="ARBA00023136"/>
    </source>
</evidence>
<dbReference type="OrthoDB" id="10260889at2759"/>
<keyword evidence="9 20" id="KW-0812">Transmembrane</keyword>
<feature type="transmembrane region" description="Helical" evidence="20">
    <location>
        <begin position="190"/>
        <end position="211"/>
    </location>
</feature>
<evidence type="ECO:0000256" key="9">
    <source>
        <dbReference type="ARBA" id="ARBA00022692"/>
    </source>
</evidence>
<evidence type="ECO:0000313" key="22">
    <source>
        <dbReference type="Proteomes" id="UP001152795"/>
    </source>
</evidence>
<evidence type="ECO:0000256" key="11">
    <source>
        <dbReference type="ARBA" id="ARBA00022989"/>
    </source>
</evidence>
<keyword evidence="22" id="KW-1185">Reference proteome</keyword>
<evidence type="ECO:0000256" key="18">
    <source>
        <dbReference type="ARBA" id="ARBA00033406"/>
    </source>
</evidence>
<evidence type="ECO:0000256" key="16">
    <source>
        <dbReference type="ARBA" id="ARBA00029893"/>
    </source>
</evidence>
<dbReference type="InterPro" id="IPR016720">
    <property type="entry name" value="PC_Trfase_euk"/>
</dbReference>
<comment type="pathway">
    <text evidence="4">Lipid metabolism.</text>
</comment>
<feature type="transmembrane region" description="Helical" evidence="20">
    <location>
        <begin position="217"/>
        <end position="243"/>
    </location>
</feature>
<evidence type="ECO:0000256" key="4">
    <source>
        <dbReference type="ARBA" id="ARBA00005189"/>
    </source>
</evidence>
<evidence type="ECO:0000256" key="3">
    <source>
        <dbReference type="ARBA" id="ARBA00005119"/>
    </source>
</evidence>
<protein>
    <recommendedName>
        <fullName evidence="6">phosphatidate cytidylyltransferase</fullName>
        <ecNumber evidence="6">2.7.7.41</ecNumber>
    </recommendedName>
    <alternativeName>
        <fullName evidence="16">CDP-diacylglycerol synthase</fullName>
    </alternativeName>
    <alternativeName>
        <fullName evidence="17">CDP-diglyceride pyrophosphorylase</fullName>
    </alternativeName>
    <alternativeName>
        <fullName evidence="18">CDP-diglyceride synthase</fullName>
    </alternativeName>
</protein>
<feature type="non-terminal residue" evidence="21">
    <location>
        <position position="323"/>
    </location>
</feature>
<comment type="caution">
    <text evidence="21">The sequence shown here is derived from an EMBL/GenBank/DDBJ whole genome shotgun (WGS) entry which is preliminary data.</text>
</comment>
<accession>A0A6S7LNY0</accession>
<evidence type="ECO:0000313" key="21">
    <source>
        <dbReference type="EMBL" id="CAB4036049.1"/>
    </source>
</evidence>
<evidence type="ECO:0000256" key="1">
    <source>
        <dbReference type="ARBA" id="ARBA00001698"/>
    </source>
</evidence>
<keyword evidence="14" id="KW-0594">Phospholipid biosynthesis</keyword>
<feature type="transmembrane region" description="Helical" evidence="20">
    <location>
        <begin position="114"/>
        <end position="134"/>
    </location>
</feature>
<dbReference type="AlphaFoldDB" id="A0A6S7LNY0"/>
<evidence type="ECO:0000256" key="15">
    <source>
        <dbReference type="ARBA" id="ARBA00023264"/>
    </source>
</evidence>
<dbReference type="Pfam" id="PF01148">
    <property type="entry name" value="CTP_transf_1"/>
    <property type="match status" value="1"/>
</dbReference>
<dbReference type="Proteomes" id="UP001152795">
    <property type="component" value="Unassembled WGS sequence"/>
</dbReference>
<dbReference type="GO" id="GO:0005789">
    <property type="term" value="C:endoplasmic reticulum membrane"/>
    <property type="evidence" value="ECO:0007669"/>
    <property type="project" value="TreeGrafter"/>
</dbReference>
<dbReference type="PANTHER" id="PTHR13773:SF8">
    <property type="entry name" value="PHOSPHATIDATE CYTIDYLYLTRANSFERASE, PHOTORECEPTOR-SPECIFIC"/>
    <property type="match status" value="1"/>
</dbReference>
<keyword evidence="10 21" id="KW-0548">Nucleotidyltransferase</keyword>
<keyword evidence="7" id="KW-0444">Lipid biosynthesis</keyword>
<feature type="transmembrane region" description="Helical" evidence="20">
    <location>
        <begin position="255"/>
        <end position="277"/>
    </location>
</feature>
<dbReference type="PANTHER" id="PTHR13773">
    <property type="entry name" value="PHOSPHATIDATE CYTIDYLYLTRANSFERASE"/>
    <property type="match status" value="1"/>
</dbReference>
<dbReference type="EC" id="2.7.7.41" evidence="6"/>
<keyword evidence="13 20" id="KW-0472">Membrane</keyword>
<evidence type="ECO:0000256" key="6">
    <source>
        <dbReference type="ARBA" id="ARBA00012487"/>
    </source>
</evidence>
<dbReference type="GO" id="GO:0016024">
    <property type="term" value="P:CDP-diacylglycerol biosynthetic process"/>
    <property type="evidence" value="ECO:0007669"/>
    <property type="project" value="UniProtKB-UniPathway"/>
</dbReference>
<keyword evidence="12" id="KW-0443">Lipid metabolism</keyword>
<feature type="region of interest" description="Disordered" evidence="19">
    <location>
        <begin position="1"/>
        <end position="46"/>
    </location>
</feature>
<proteinExistence type="inferred from homology"/>
<evidence type="ECO:0000256" key="8">
    <source>
        <dbReference type="ARBA" id="ARBA00022679"/>
    </source>
</evidence>
<evidence type="ECO:0000256" key="19">
    <source>
        <dbReference type="SAM" id="MobiDB-lite"/>
    </source>
</evidence>
<comment type="pathway">
    <text evidence="3">Phospholipid metabolism; CDP-diacylglycerol biosynthesis; CDP-diacylglycerol from sn-glycerol 3-phosphate: step 3/3.</text>
</comment>
<evidence type="ECO:0000256" key="10">
    <source>
        <dbReference type="ARBA" id="ARBA00022695"/>
    </source>
</evidence>
<evidence type="ECO:0000256" key="17">
    <source>
        <dbReference type="ARBA" id="ARBA00032396"/>
    </source>
</evidence>
<dbReference type="UniPathway" id="UPA00557">
    <property type="reaction ID" value="UER00614"/>
</dbReference>
<feature type="transmembrane region" description="Helical" evidence="20">
    <location>
        <begin position="69"/>
        <end position="93"/>
    </location>
</feature>
<dbReference type="GO" id="GO:0004605">
    <property type="term" value="F:phosphatidate cytidylyltransferase activity"/>
    <property type="evidence" value="ECO:0007669"/>
    <property type="project" value="UniProtKB-EC"/>
</dbReference>
<keyword evidence="11 20" id="KW-1133">Transmembrane helix</keyword>
<evidence type="ECO:0000256" key="14">
    <source>
        <dbReference type="ARBA" id="ARBA00023209"/>
    </source>
</evidence>
<keyword evidence="8" id="KW-0808">Transferase</keyword>
<comment type="similarity">
    <text evidence="5">Belongs to the CDS family.</text>
</comment>
<keyword evidence="15" id="KW-1208">Phospholipid metabolism</keyword>
<sequence length="323" mass="37975">MSNSENLQTARRRQKEGALNGEKVEQKAHSEQSALNIADESKPVEQQEDKEQFLATLNPRWRNWWIRTIFTWFMIGSFFFILYLGPLAVIVLIQCIQIKCFHEIISIGHKKYQSLSLPLFRTLSWYFLLCSNYFFYGESISEYFQGLLTHEHIILQYLIQYHRLISYGMYCIGIMLFVNSLKKDFYKKQFALFGWTHITLLVIVTQSHLVIQTLFEGMMWFFLPVSMVICNDIWAYIFGFFFGKTPLIKLSPKKTWEGFIGGAIMTIVYSFVGVYIMCQFEYFTCPVEYNSESKTFLTSCTPAALYQITSYPLPVFLHYPVQM</sequence>
<comment type="catalytic activity">
    <reaction evidence="1">
        <text>a 1,2-diacyl-sn-glycero-3-phosphate + CTP + H(+) = a CDP-1,2-diacyl-sn-glycerol + diphosphate</text>
        <dbReference type="Rhea" id="RHEA:16229"/>
        <dbReference type="ChEBI" id="CHEBI:15378"/>
        <dbReference type="ChEBI" id="CHEBI:33019"/>
        <dbReference type="ChEBI" id="CHEBI:37563"/>
        <dbReference type="ChEBI" id="CHEBI:58332"/>
        <dbReference type="ChEBI" id="CHEBI:58608"/>
        <dbReference type="EC" id="2.7.7.41"/>
    </reaction>
</comment>
<dbReference type="EMBL" id="CACRXK020021646">
    <property type="protein sequence ID" value="CAB4036049.1"/>
    <property type="molecule type" value="Genomic_DNA"/>
</dbReference>
<evidence type="ECO:0000256" key="12">
    <source>
        <dbReference type="ARBA" id="ARBA00023098"/>
    </source>
</evidence>
<gene>
    <name evidence="21" type="ORF">PACLA_8A006297</name>
</gene>
<evidence type="ECO:0000256" key="7">
    <source>
        <dbReference type="ARBA" id="ARBA00022516"/>
    </source>
</evidence>
<feature type="transmembrane region" description="Helical" evidence="20">
    <location>
        <begin position="154"/>
        <end position="178"/>
    </location>
</feature>
<evidence type="ECO:0000256" key="2">
    <source>
        <dbReference type="ARBA" id="ARBA00004141"/>
    </source>
</evidence>